<evidence type="ECO:0000313" key="9">
    <source>
        <dbReference type="EMBL" id="AGC46697.1"/>
    </source>
</evidence>
<dbReference type="HOGENOM" id="CLU_009368_0_0_7"/>
<keyword evidence="4 6" id="KW-0067">ATP-binding</keyword>
<dbReference type="eggNOG" id="COG0515">
    <property type="taxonomic scope" value="Bacteria"/>
</dbReference>
<feature type="binding site" evidence="6">
    <location>
        <position position="107"/>
    </location>
    <ligand>
        <name>ATP</name>
        <dbReference type="ChEBI" id="CHEBI:30616"/>
    </ligand>
</feature>
<dbReference type="Gene3D" id="1.25.40.10">
    <property type="entry name" value="Tetratricopeptide repeat domain"/>
    <property type="match status" value="3"/>
</dbReference>
<feature type="region of interest" description="Disordered" evidence="7">
    <location>
        <begin position="42"/>
        <end position="69"/>
    </location>
</feature>
<dbReference type="SUPFAM" id="SSF48452">
    <property type="entry name" value="TPR-like"/>
    <property type="match status" value="2"/>
</dbReference>
<evidence type="ECO:0000313" key="10">
    <source>
        <dbReference type="Proteomes" id="UP000011131"/>
    </source>
</evidence>
<evidence type="ECO:0000256" key="4">
    <source>
        <dbReference type="ARBA" id="ARBA00022840"/>
    </source>
</evidence>
<dbReference type="PATRIC" id="fig|1278073.3.peg.5490"/>
<dbReference type="EMBL" id="CP004025">
    <property type="protein sequence ID" value="AGC46697.1"/>
    <property type="molecule type" value="Genomic_DNA"/>
</dbReference>
<gene>
    <name evidence="9" type="ordered locus">MYSTI_05418</name>
</gene>
<reference evidence="9 10" key="1">
    <citation type="journal article" date="2013" name="Genome Announc.">
        <title>Complete genome sequence of Myxococcus stipitatus strain DSM 14675, a fruiting myxobacterium.</title>
        <authorList>
            <person name="Huntley S."/>
            <person name="Kneip S."/>
            <person name="Treuner-Lange A."/>
            <person name="Sogaard-Andersen L."/>
        </authorList>
    </citation>
    <scope>NUCLEOTIDE SEQUENCE [LARGE SCALE GENOMIC DNA]</scope>
    <source>
        <strain evidence="10">DSM 14675 / JCM 12634 / Mx s8</strain>
    </source>
</reference>
<feature type="compositionally biased region" description="Polar residues" evidence="7">
    <location>
        <begin position="53"/>
        <end position="62"/>
    </location>
</feature>
<dbReference type="InterPro" id="IPR019734">
    <property type="entry name" value="TPR_rpt"/>
</dbReference>
<dbReference type="PANTHER" id="PTHR43289:SF34">
    <property type="entry name" value="SERINE_THREONINE-PROTEIN KINASE YBDM-RELATED"/>
    <property type="match status" value="1"/>
</dbReference>
<dbReference type="CDD" id="cd14014">
    <property type="entry name" value="STKc_PknB_like"/>
    <property type="match status" value="1"/>
</dbReference>
<feature type="compositionally biased region" description="Low complexity" evidence="7">
    <location>
        <begin position="42"/>
        <end position="52"/>
    </location>
</feature>
<keyword evidence="9" id="KW-0723">Serine/threonine-protein kinase</keyword>
<feature type="repeat" description="TPR" evidence="5">
    <location>
        <begin position="814"/>
        <end position="847"/>
    </location>
</feature>
<feature type="compositionally biased region" description="Low complexity" evidence="7">
    <location>
        <begin position="238"/>
        <end position="252"/>
    </location>
</feature>
<keyword evidence="5" id="KW-0802">TPR repeat</keyword>
<dbReference type="GO" id="GO:0005524">
    <property type="term" value="F:ATP binding"/>
    <property type="evidence" value="ECO:0007669"/>
    <property type="project" value="UniProtKB-UniRule"/>
</dbReference>
<protein>
    <submittedName>
        <fullName evidence="9">Serine/threonine protein kinase</fullName>
    </submittedName>
</protein>
<dbReference type="InterPro" id="IPR000719">
    <property type="entry name" value="Prot_kinase_dom"/>
</dbReference>
<dbReference type="Pfam" id="PF13181">
    <property type="entry name" value="TPR_8"/>
    <property type="match status" value="1"/>
</dbReference>
<sequence length="993" mass="107812">MRCVSEGTFMKLRSGELAAEVLAEVNAHLSTCLSCRARMSESSTESKPDSSSGHATPSTNDSLHPAPELEKGTAVGRYRILEKLGAGAMGVVYGALDTELERRVALKFVRWQSMERAPEKARANVLREAQAMARVSHPNVVAIYDVGTFHEHVFLAMAQVENQTLGDWLKATPRTWRQVLSVFLAAGRGLAAAHDAGVVHGDFKPGNVLVDSRGRVHVTDFGLARLASSPGEDLPRDSGASSETGSSSLRGGTPAYMAPELLSGPSHAGPLSDQFSFCMALHEGLHGTRPSASPPASSHVPPWLRAVMLRGLAPAPAERFPSMAALLAALQKGSLHPWRRPLQLAGAAALLAIAVGLTHAVHLRSPWACEGAREELDNVWGPRQRTTIQAAFLATDRPYALAAWGRVLQELEAYGNTWVAERTVTCEATHAPHAQPPEQAAWRMRCLDNRLADLSALTQLLSQADGKTVDAAHRAAQSLPSLAGCVRPHTPEGEAEPAGPPKDQAALQATLAKGRALLATGRYAEGVALIEPAALLAKKTGHRQGVAESSLLLGELLEGAGRWRGAEAALFDALDAAEATRLDALATRAWILLVRVSCIGLDEYDKAALWKERATAALERLGDGHPLARIQLLTYTGTLLRMQRDYVRAEVQQEDALLLAERTFGASSLEVADVLLELGATQWRSLQLAKARTTLDRAAEIARRVLGPEHPEFARIRLALVPVLWEAAQLEPSQTRGNSAQAQEGLELGERIARESLGILERSLGPEHPRVYDALNDLGTTLTTLERPLEALPIYERALTIAIKTDGAESQGVAVIRSNLGWLYNTQTEYERAREHFLRVIAIREKLHGPRDAELVHALRMVARSYGKRGLLEEALPHSLRASDIQSSLPDDVAGLWTLTQIDLGQLYLGLRRYDEAISQLEKAVAGWDKARPLSGQRAEVLFLLARALGESGKDPKRALRLASEARRRASLDDPSPRVVRTINAWLEENTRR</sequence>
<dbReference type="PANTHER" id="PTHR43289">
    <property type="entry name" value="MITOGEN-ACTIVATED PROTEIN KINASE KINASE KINASE 20-RELATED"/>
    <property type="match status" value="1"/>
</dbReference>
<dbReference type="eggNOG" id="COG0457">
    <property type="taxonomic scope" value="Bacteria"/>
</dbReference>
<feature type="region of interest" description="Disordered" evidence="7">
    <location>
        <begin position="227"/>
        <end position="258"/>
    </location>
</feature>
<dbReference type="SMART" id="SM00028">
    <property type="entry name" value="TPR"/>
    <property type="match status" value="6"/>
</dbReference>
<dbReference type="AlphaFoldDB" id="L7UGJ6"/>
<keyword evidence="10" id="KW-1185">Reference proteome</keyword>
<evidence type="ECO:0000256" key="2">
    <source>
        <dbReference type="ARBA" id="ARBA00022741"/>
    </source>
</evidence>
<accession>L7UGJ6</accession>
<dbReference type="PROSITE" id="PS50011">
    <property type="entry name" value="PROTEIN_KINASE_DOM"/>
    <property type="match status" value="1"/>
</dbReference>
<dbReference type="PROSITE" id="PS50005">
    <property type="entry name" value="TPR"/>
    <property type="match status" value="1"/>
</dbReference>
<dbReference type="PROSITE" id="PS00107">
    <property type="entry name" value="PROTEIN_KINASE_ATP"/>
    <property type="match status" value="1"/>
</dbReference>
<proteinExistence type="predicted"/>
<dbReference type="InterPro" id="IPR011009">
    <property type="entry name" value="Kinase-like_dom_sf"/>
</dbReference>
<dbReference type="Proteomes" id="UP000011131">
    <property type="component" value="Chromosome"/>
</dbReference>
<name>L7UGJ6_MYXSD</name>
<dbReference type="PROSITE" id="PS00108">
    <property type="entry name" value="PROTEIN_KINASE_ST"/>
    <property type="match status" value="1"/>
</dbReference>
<dbReference type="InterPro" id="IPR008271">
    <property type="entry name" value="Ser/Thr_kinase_AS"/>
</dbReference>
<organism evidence="9 10">
    <name type="scientific">Myxococcus stipitatus (strain DSM 14675 / JCM 12634 / Mx s8)</name>
    <dbReference type="NCBI Taxonomy" id="1278073"/>
    <lineage>
        <taxon>Bacteria</taxon>
        <taxon>Pseudomonadati</taxon>
        <taxon>Myxococcota</taxon>
        <taxon>Myxococcia</taxon>
        <taxon>Myxococcales</taxon>
        <taxon>Cystobacterineae</taxon>
        <taxon>Myxococcaceae</taxon>
        <taxon>Myxococcus</taxon>
    </lineage>
</organism>
<keyword evidence="1" id="KW-0808">Transferase</keyword>
<evidence type="ECO:0000256" key="3">
    <source>
        <dbReference type="ARBA" id="ARBA00022777"/>
    </source>
</evidence>
<dbReference type="InterPro" id="IPR011990">
    <property type="entry name" value="TPR-like_helical_dom_sf"/>
</dbReference>
<dbReference type="SUPFAM" id="SSF56112">
    <property type="entry name" value="Protein kinase-like (PK-like)"/>
    <property type="match status" value="1"/>
</dbReference>
<dbReference type="OrthoDB" id="9801841at2"/>
<evidence type="ECO:0000256" key="5">
    <source>
        <dbReference type="PROSITE-ProRule" id="PRU00339"/>
    </source>
</evidence>
<evidence type="ECO:0000256" key="7">
    <source>
        <dbReference type="SAM" id="MobiDB-lite"/>
    </source>
</evidence>
<dbReference type="Pfam" id="PF13424">
    <property type="entry name" value="TPR_12"/>
    <property type="match status" value="1"/>
</dbReference>
<evidence type="ECO:0000259" key="8">
    <source>
        <dbReference type="PROSITE" id="PS50011"/>
    </source>
</evidence>
<dbReference type="Pfam" id="PF13374">
    <property type="entry name" value="TPR_10"/>
    <property type="match status" value="1"/>
</dbReference>
<dbReference type="KEGG" id="msd:MYSTI_05418"/>
<dbReference type="STRING" id="1278073.MYSTI_05418"/>
<dbReference type="Pfam" id="PF00069">
    <property type="entry name" value="Pkinase"/>
    <property type="match status" value="1"/>
</dbReference>
<dbReference type="Gene3D" id="1.10.510.10">
    <property type="entry name" value="Transferase(Phosphotransferase) domain 1"/>
    <property type="match status" value="1"/>
</dbReference>
<dbReference type="InterPro" id="IPR017441">
    <property type="entry name" value="Protein_kinase_ATP_BS"/>
</dbReference>
<evidence type="ECO:0000256" key="1">
    <source>
        <dbReference type="ARBA" id="ARBA00022679"/>
    </source>
</evidence>
<keyword evidence="3 9" id="KW-0418">Kinase</keyword>
<evidence type="ECO:0000256" key="6">
    <source>
        <dbReference type="PROSITE-ProRule" id="PRU10141"/>
    </source>
</evidence>
<feature type="domain" description="Protein kinase" evidence="8">
    <location>
        <begin position="78"/>
        <end position="400"/>
    </location>
</feature>
<dbReference type="Gene3D" id="3.30.200.20">
    <property type="entry name" value="Phosphorylase Kinase, domain 1"/>
    <property type="match status" value="1"/>
</dbReference>
<dbReference type="GO" id="GO:0004674">
    <property type="term" value="F:protein serine/threonine kinase activity"/>
    <property type="evidence" value="ECO:0007669"/>
    <property type="project" value="UniProtKB-KW"/>
</dbReference>
<keyword evidence="2 6" id="KW-0547">Nucleotide-binding</keyword>